<dbReference type="RefSeq" id="WP_094664258.1">
    <property type="nucleotide sequence ID" value="NZ_MWWV01000010.1"/>
</dbReference>
<feature type="transmembrane region" description="Helical" evidence="1">
    <location>
        <begin position="282"/>
        <end position="302"/>
    </location>
</feature>
<accession>A0A261FE01</accession>
<comment type="caution">
    <text evidence="2">The sequence shown here is derived from an EMBL/GenBank/DDBJ whole genome shotgun (WGS) entry which is preliminary data.</text>
</comment>
<evidence type="ECO:0000313" key="3">
    <source>
        <dbReference type="Proteomes" id="UP000216444"/>
    </source>
</evidence>
<keyword evidence="1" id="KW-0472">Membrane</keyword>
<keyword evidence="1" id="KW-0812">Transmembrane</keyword>
<feature type="transmembrane region" description="Helical" evidence="1">
    <location>
        <begin position="226"/>
        <end position="250"/>
    </location>
</feature>
<feature type="transmembrane region" description="Helical" evidence="1">
    <location>
        <begin position="309"/>
        <end position="326"/>
    </location>
</feature>
<dbReference type="Proteomes" id="UP000216444">
    <property type="component" value="Unassembled WGS sequence"/>
</dbReference>
<evidence type="ECO:0008006" key="4">
    <source>
        <dbReference type="Google" id="ProtNLM"/>
    </source>
</evidence>
<gene>
    <name evidence="2" type="ORF">BTIS_1522</name>
</gene>
<feature type="transmembrane region" description="Helical" evidence="1">
    <location>
        <begin position="203"/>
        <end position="219"/>
    </location>
</feature>
<keyword evidence="3" id="KW-1185">Reference proteome</keyword>
<evidence type="ECO:0000256" key="1">
    <source>
        <dbReference type="SAM" id="Phobius"/>
    </source>
</evidence>
<feature type="transmembrane region" description="Helical" evidence="1">
    <location>
        <begin position="96"/>
        <end position="113"/>
    </location>
</feature>
<feature type="transmembrane region" description="Helical" evidence="1">
    <location>
        <begin position="149"/>
        <end position="166"/>
    </location>
</feature>
<name>A0A261FE01_9BIFI</name>
<organism evidence="2 3">
    <name type="scientific">Bifidobacterium tissieri</name>
    <dbReference type="NCBI Taxonomy" id="1630162"/>
    <lineage>
        <taxon>Bacteria</taxon>
        <taxon>Bacillati</taxon>
        <taxon>Actinomycetota</taxon>
        <taxon>Actinomycetes</taxon>
        <taxon>Bifidobacteriales</taxon>
        <taxon>Bifidobacteriaceae</taxon>
        <taxon>Bifidobacterium</taxon>
    </lineage>
</organism>
<feature type="transmembrane region" description="Helical" evidence="1">
    <location>
        <begin position="360"/>
        <end position="377"/>
    </location>
</feature>
<evidence type="ECO:0000313" key="2">
    <source>
        <dbReference type="EMBL" id="OZG57203.1"/>
    </source>
</evidence>
<protein>
    <recommendedName>
        <fullName evidence="4">Glycosyltransferase RgtA/B/C/D-like domain-containing protein</fullName>
    </recommendedName>
</protein>
<keyword evidence="1" id="KW-1133">Transmembrane helix</keyword>
<dbReference type="AlphaFoldDB" id="A0A261FE01"/>
<feature type="transmembrane region" description="Helical" evidence="1">
    <location>
        <begin position="332"/>
        <end position="353"/>
    </location>
</feature>
<feature type="transmembrane region" description="Helical" evidence="1">
    <location>
        <begin position="12"/>
        <end position="36"/>
    </location>
</feature>
<proteinExistence type="predicted"/>
<dbReference type="EMBL" id="MWWV01000010">
    <property type="protein sequence ID" value="OZG57203.1"/>
    <property type="molecule type" value="Genomic_DNA"/>
</dbReference>
<reference evidence="2 3" key="1">
    <citation type="journal article" date="2017" name="BMC Genomics">
        <title>Comparative genomic and phylogenomic analyses of the Bifidobacteriaceae family.</title>
        <authorList>
            <person name="Lugli G.A."/>
            <person name="Milani C."/>
            <person name="Turroni F."/>
            <person name="Duranti S."/>
            <person name="Mancabelli L."/>
            <person name="Mangifesta M."/>
            <person name="Ferrario C."/>
            <person name="Modesto M."/>
            <person name="Mattarelli P."/>
            <person name="Jiri K."/>
            <person name="van Sinderen D."/>
            <person name="Ventura M."/>
        </authorList>
    </citation>
    <scope>NUCLEOTIDE SEQUENCE [LARGE SCALE GENOMIC DNA]</scope>
    <source>
        <strain evidence="2 3">DSM 100201</strain>
    </source>
</reference>
<sequence>MNAKIGRHAKRITWTTKYVIFAFANLATLIAVMLYVDGTSPVHGDHLNLWDTSIFRLAGWVWADGGVPYVDYWDHKGPLIFFVNLIGAVVGGPDHGVFYIDVVLMGITMLFLWKTLAAIGDQLSVAVRTLIMWITVMRTAYLLVPNMNVTETVCMPFLAAALWLVLRDMRRMHEDQNASVAIITAYVQGLACAASLLTRATNALPVFVCVLVLVVMLCMRRQWMPLLGCAVACIGGFLTLVVPFSVYFALHGAFGEFVYGTLTFNLSYAVGTASDVKPGITVVARILAVPVAAIVVAVIHMLRNRSVDAERMMLLISGIALAVLFVRTEMFLHYAVVAAQLIPVILAMAAGWFRSRAIQLTPLIVIIAMLLGVTVYQERASHGNPYNNDAVQAAVEQSNGSLYLYNLPAEAYLRYDLKPLSPYANLQDWQGKYSSDLQSRILADYGSAKAEYVLVAKTNDMKQPIIQPVLDSKYQLIQTFENTPDGPLQLYQRR</sequence>